<dbReference type="AlphaFoldDB" id="A0A915NAN4"/>
<sequence length="329" mass="38263">EELFETFNKAFVRLVNKVAEFAQLNLKNINISLDETEDIANELKEYDEIVNKSKSFGKMLEEKSNRENYMELINLIINCKTFMIDLHSKGSEGSLIDIYSFMERASSLNYKESLFNFTALNVLKFIFNLSKIQSKEMDKAIIEEIYNQNFKNKKNLNEEYKNVIVEGNGPVGLYAAFELFMEGMNVTLVNNRSEDYTRNRVVFIDRKWMSQLRFFLGSGFDKLSFGNKKRKRTSGRISTEDDVIVKIKNMENVLKERLKNLSKFINKREGNRKGKSFLNLIYNTAVLNINTDHEKPLAILGASVNRPQSFDFGHLKQILTNYEGMTIFE</sequence>
<evidence type="ECO:0000313" key="2">
    <source>
        <dbReference type="WBParaSite" id="scf7180000416255.g190"/>
    </source>
</evidence>
<accession>A0A915NAN4</accession>
<evidence type="ECO:0000313" key="1">
    <source>
        <dbReference type="Proteomes" id="UP000887560"/>
    </source>
</evidence>
<dbReference type="Proteomes" id="UP000887560">
    <property type="component" value="Unplaced"/>
</dbReference>
<name>A0A915NAN4_9BILA</name>
<dbReference type="WBParaSite" id="scf7180000416255.g190">
    <property type="protein sequence ID" value="scf7180000416255.g190"/>
    <property type="gene ID" value="scf7180000416255.g190"/>
</dbReference>
<keyword evidence="1" id="KW-1185">Reference proteome</keyword>
<organism evidence="1 2">
    <name type="scientific">Meloidogyne floridensis</name>
    <dbReference type="NCBI Taxonomy" id="298350"/>
    <lineage>
        <taxon>Eukaryota</taxon>
        <taxon>Metazoa</taxon>
        <taxon>Ecdysozoa</taxon>
        <taxon>Nematoda</taxon>
        <taxon>Chromadorea</taxon>
        <taxon>Rhabditida</taxon>
        <taxon>Tylenchina</taxon>
        <taxon>Tylenchomorpha</taxon>
        <taxon>Tylenchoidea</taxon>
        <taxon>Meloidogynidae</taxon>
        <taxon>Meloidogyninae</taxon>
        <taxon>Meloidogyne</taxon>
    </lineage>
</organism>
<reference evidence="2" key="1">
    <citation type="submission" date="2022-11" db="UniProtKB">
        <authorList>
            <consortium name="WormBaseParasite"/>
        </authorList>
    </citation>
    <scope>IDENTIFICATION</scope>
</reference>
<protein>
    <submittedName>
        <fullName evidence="2">Uncharacterized protein</fullName>
    </submittedName>
</protein>
<dbReference type="InterPro" id="IPR036188">
    <property type="entry name" value="FAD/NAD-bd_sf"/>
</dbReference>
<dbReference type="Gene3D" id="3.50.50.60">
    <property type="entry name" value="FAD/NAD(P)-binding domain"/>
    <property type="match status" value="1"/>
</dbReference>
<proteinExistence type="predicted"/>